<dbReference type="SMART" id="SM00291">
    <property type="entry name" value="ZnF_ZZ"/>
    <property type="match status" value="1"/>
</dbReference>
<dbReference type="SUPFAM" id="SSF57850">
    <property type="entry name" value="RING/U-box"/>
    <property type="match status" value="1"/>
</dbReference>
<gene>
    <name evidence="7" type="ORF">MUK42_18024</name>
</gene>
<keyword evidence="8" id="KW-1185">Reference proteome</keyword>
<keyword evidence="2 4" id="KW-0863">Zinc-finger</keyword>
<dbReference type="InterPro" id="IPR000433">
    <property type="entry name" value="Znf_ZZ"/>
</dbReference>
<evidence type="ECO:0000256" key="1">
    <source>
        <dbReference type="ARBA" id="ARBA00022723"/>
    </source>
</evidence>
<keyword evidence="3" id="KW-0862">Zinc</keyword>
<dbReference type="OrthoDB" id="6270329at2759"/>
<dbReference type="CDD" id="cd02338">
    <property type="entry name" value="ZZ_PCMF_like"/>
    <property type="match status" value="1"/>
</dbReference>
<name>A0A9E7L6B0_9LILI</name>
<dbReference type="EMBL" id="CP097510">
    <property type="protein sequence ID" value="URE39394.1"/>
    <property type="molecule type" value="Genomic_DNA"/>
</dbReference>
<feature type="region of interest" description="Disordered" evidence="5">
    <location>
        <begin position="1"/>
        <end position="21"/>
    </location>
</feature>
<dbReference type="Gene3D" id="3.30.60.90">
    <property type="match status" value="1"/>
</dbReference>
<dbReference type="PANTHER" id="PTHR15898:SF13">
    <property type="entry name" value="BIFUNCTIONAL APOPTOSIS REGULATOR"/>
    <property type="match status" value="1"/>
</dbReference>
<evidence type="ECO:0000256" key="3">
    <source>
        <dbReference type="ARBA" id="ARBA00022833"/>
    </source>
</evidence>
<evidence type="ECO:0000256" key="4">
    <source>
        <dbReference type="PROSITE-ProRule" id="PRU00228"/>
    </source>
</evidence>
<reference evidence="7" key="1">
    <citation type="submission" date="2022-05" db="EMBL/GenBank/DDBJ databases">
        <title>The Musa troglodytarum L. genome provides insights into the mechanism of non-climacteric behaviour and enrichment of carotenoids.</title>
        <authorList>
            <person name="Wang J."/>
        </authorList>
    </citation>
    <scope>NUCLEOTIDE SEQUENCE</scope>
    <source>
        <tissue evidence="7">Leaf</tissue>
    </source>
</reference>
<dbReference type="Proteomes" id="UP001055439">
    <property type="component" value="Chromosome 8"/>
</dbReference>
<dbReference type="FunFam" id="3.30.60.90:FF:000014">
    <property type="entry name" value="E3 ubiquitin-protein ligase PRT1"/>
    <property type="match status" value="1"/>
</dbReference>
<evidence type="ECO:0000256" key="5">
    <source>
        <dbReference type="SAM" id="MobiDB-lite"/>
    </source>
</evidence>
<evidence type="ECO:0000259" key="6">
    <source>
        <dbReference type="PROSITE" id="PS50135"/>
    </source>
</evidence>
<sequence length="240" mass="26386">MSDAEEAKATASSPSAACPMAADGLDDEVMEEKATDVYSPQFADQLELKKLHIVYCESCLSGLSGEHLQCQVPEATTFTPHPTPSQKCWFVVPLLTINIGLHGMIGAKRKQNPMAQVPSRGNDLWLKEDISDVHVGVGCDSCGIYPIVGKRYKCKDCKEAIGFDLCEACYNSTSKLPGRFNQQHTPDHTFELDDSQMLRNILMQRGNLIHIPQQGPEVIYVPSDDELHDHENHSDDGSGG</sequence>
<organism evidence="7 8">
    <name type="scientific">Musa troglodytarum</name>
    <name type="common">fe'i banana</name>
    <dbReference type="NCBI Taxonomy" id="320322"/>
    <lineage>
        <taxon>Eukaryota</taxon>
        <taxon>Viridiplantae</taxon>
        <taxon>Streptophyta</taxon>
        <taxon>Embryophyta</taxon>
        <taxon>Tracheophyta</taxon>
        <taxon>Spermatophyta</taxon>
        <taxon>Magnoliopsida</taxon>
        <taxon>Liliopsida</taxon>
        <taxon>Zingiberales</taxon>
        <taxon>Musaceae</taxon>
        <taxon>Musa</taxon>
    </lineage>
</organism>
<protein>
    <submittedName>
        <fullName evidence="7">Zinc finger, ZZ type</fullName>
    </submittedName>
</protein>
<dbReference type="GO" id="GO:0008270">
    <property type="term" value="F:zinc ion binding"/>
    <property type="evidence" value="ECO:0007669"/>
    <property type="project" value="UniProtKB-KW"/>
</dbReference>
<feature type="compositionally biased region" description="Low complexity" evidence="5">
    <location>
        <begin position="9"/>
        <end position="21"/>
    </location>
</feature>
<dbReference type="AlphaFoldDB" id="A0A9E7L6B0"/>
<dbReference type="InterPro" id="IPR043145">
    <property type="entry name" value="Znf_ZZ_sf"/>
</dbReference>
<dbReference type="PANTHER" id="PTHR15898">
    <property type="entry name" value="BIFUNCTIONAL APOPTOSIS REGULATOR"/>
    <property type="match status" value="1"/>
</dbReference>
<dbReference type="PROSITE" id="PS50135">
    <property type="entry name" value="ZF_ZZ_2"/>
    <property type="match status" value="1"/>
</dbReference>
<dbReference type="Pfam" id="PF00569">
    <property type="entry name" value="ZZ"/>
    <property type="match status" value="1"/>
</dbReference>
<proteinExistence type="predicted"/>
<evidence type="ECO:0000313" key="8">
    <source>
        <dbReference type="Proteomes" id="UP001055439"/>
    </source>
</evidence>
<evidence type="ECO:0000256" key="2">
    <source>
        <dbReference type="ARBA" id="ARBA00022771"/>
    </source>
</evidence>
<evidence type="ECO:0000313" key="7">
    <source>
        <dbReference type="EMBL" id="URE39394.1"/>
    </source>
</evidence>
<accession>A0A9E7L6B0</accession>
<keyword evidence="1" id="KW-0479">Metal-binding</keyword>
<feature type="domain" description="ZZ-type" evidence="6">
    <location>
        <begin position="134"/>
        <end position="198"/>
    </location>
</feature>
<dbReference type="GO" id="GO:0061630">
    <property type="term" value="F:ubiquitin protein ligase activity"/>
    <property type="evidence" value="ECO:0007669"/>
    <property type="project" value="TreeGrafter"/>
</dbReference>
<dbReference type="GO" id="GO:0043161">
    <property type="term" value="P:proteasome-mediated ubiquitin-dependent protein catabolic process"/>
    <property type="evidence" value="ECO:0007669"/>
    <property type="project" value="TreeGrafter"/>
</dbReference>